<dbReference type="EMBL" id="JAHRHJ020003813">
    <property type="protein sequence ID" value="KAH9289282.1"/>
    <property type="molecule type" value="Genomic_DNA"/>
</dbReference>
<keyword evidence="2" id="KW-1185">Reference proteome</keyword>
<reference evidence="1 2" key="1">
    <citation type="journal article" date="2021" name="Nat. Plants">
        <title>The Taxus genome provides insights into paclitaxel biosynthesis.</title>
        <authorList>
            <person name="Xiong X."/>
            <person name="Gou J."/>
            <person name="Liao Q."/>
            <person name="Li Y."/>
            <person name="Zhou Q."/>
            <person name="Bi G."/>
            <person name="Li C."/>
            <person name="Du R."/>
            <person name="Wang X."/>
            <person name="Sun T."/>
            <person name="Guo L."/>
            <person name="Liang H."/>
            <person name="Lu P."/>
            <person name="Wu Y."/>
            <person name="Zhang Z."/>
            <person name="Ro D.K."/>
            <person name="Shang Y."/>
            <person name="Huang S."/>
            <person name="Yan J."/>
        </authorList>
    </citation>
    <scope>NUCLEOTIDE SEQUENCE [LARGE SCALE GENOMIC DNA]</scope>
    <source>
        <strain evidence="1">Ta-2019</strain>
    </source>
</reference>
<comment type="caution">
    <text evidence="1">The sequence shown here is derived from an EMBL/GenBank/DDBJ whole genome shotgun (WGS) entry which is preliminary data.</text>
</comment>
<gene>
    <name evidence="1" type="ORF">KI387_033399</name>
</gene>
<dbReference type="AlphaFoldDB" id="A0AA38C3K8"/>
<organism evidence="1 2">
    <name type="scientific">Taxus chinensis</name>
    <name type="common">Chinese yew</name>
    <name type="synonym">Taxus wallichiana var. chinensis</name>
    <dbReference type="NCBI Taxonomy" id="29808"/>
    <lineage>
        <taxon>Eukaryota</taxon>
        <taxon>Viridiplantae</taxon>
        <taxon>Streptophyta</taxon>
        <taxon>Embryophyta</taxon>
        <taxon>Tracheophyta</taxon>
        <taxon>Spermatophyta</taxon>
        <taxon>Pinopsida</taxon>
        <taxon>Pinidae</taxon>
        <taxon>Conifers II</taxon>
        <taxon>Cupressales</taxon>
        <taxon>Taxaceae</taxon>
        <taxon>Taxus</taxon>
    </lineage>
</organism>
<accession>A0AA38C3K8</accession>
<dbReference type="Proteomes" id="UP000824469">
    <property type="component" value="Unassembled WGS sequence"/>
</dbReference>
<dbReference type="OMA" id="YWVENEN"/>
<sequence length="126" mass="15099">MDEFADLFSDLNLLDVDLHGNKYTWTNRRFGKYLIQVRLDRAMISSSWILNQDFHLSSLPRIGSDHNPIALNLLNWNKPIKSSFKFEKMWMEHDDIYAKIKEWWVWNGEGTAQFRLIQKLKNVKKQ</sequence>
<protein>
    <submittedName>
        <fullName evidence="1">Uncharacterized protein</fullName>
    </submittedName>
</protein>
<name>A0AA38C3K8_TAXCH</name>
<feature type="non-terminal residue" evidence="1">
    <location>
        <position position="126"/>
    </location>
</feature>
<dbReference type="PANTHER" id="PTHR33710:SF71">
    <property type="entry name" value="ENDONUCLEASE_EXONUCLEASE_PHOSPHATASE DOMAIN-CONTAINING PROTEIN"/>
    <property type="match status" value="1"/>
</dbReference>
<evidence type="ECO:0000313" key="2">
    <source>
        <dbReference type="Proteomes" id="UP000824469"/>
    </source>
</evidence>
<dbReference type="Gene3D" id="3.60.10.10">
    <property type="entry name" value="Endonuclease/exonuclease/phosphatase"/>
    <property type="match status" value="1"/>
</dbReference>
<evidence type="ECO:0000313" key="1">
    <source>
        <dbReference type="EMBL" id="KAH9289282.1"/>
    </source>
</evidence>
<dbReference type="PANTHER" id="PTHR33710">
    <property type="entry name" value="BNAC02G09200D PROTEIN"/>
    <property type="match status" value="1"/>
</dbReference>
<dbReference type="InterPro" id="IPR036691">
    <property type="entry name" value="Endo/exonu/phosph_ase_sf"/>
</dbReference>
<dbReference type="SUPFAM" id="SSF56219">
    <property type="entry name" value="DNase I-like"/>
    <property type="match status" value="1"/>
</dbReference>
<proteinExistence type="predicted"/>